<dbReference type="Proteomes" id="UP000283509">
    <property type="component" value="Unassembled WGS sequence"/>
</dbReference>
<reference evidence="7 8" key="2">
    <citation type="submission" date="2019-01" db="EMBL/GenBank/DDBJ databases">
        <title>The decoding of complex shrimp genome reveals the adaptation for benthos swimmer, frequently molting mechanism and breeding impact on genome.</title>
        <authorList>
            <person name="Sun Y."/>
            <person name="Gao Y."/>
            <person name="Yu Y."/>
        </authorList>
    </citation>
    <scope>NUCLEOTIDE SEQUENCE [LARGE SCALE GENOMIC DNA]</scope>
    <source>
        <tissue evidence="7">Muscle</tissue>
    </source>
</reference>
<dbReference type="InterPro" id="IPR036259">
    <property type="entry name" value="MFS_trans_sf"/>
</dbReference>
<keyword evidence="3 6" id="KW-0812">Transmembrane</keyword>
<protein>
    <recommendedName>
        <fullName evidence="9">Oxalate:formate antiporter</fullName>
    </recommendedName>
</protein>
<keyword evidence="5 6" id="KW-0472">Membrane</keyword>
<evidence type="ECO:0000256" key="1">
    <source>
        <dbReference type="ARBA" id="ARBA00004141"/>
    </source>
</evidence>
<dbReference type="InterPro" id="IPR011701">
    <property type="entry name" value="MFS"/>
</dbReference>
<feature type="transmembrane region" description="Helical" evidence="6">
    <location>
        <begin position="102"/>
        <end position="126"/>
    </location>
</feature>
<feature type="transmembrane region" description="Helical" evidence="6">
    <location>
        <begin position="293"/>
        <end position="326"/>
    </location>
</feature>
<evidence type="ECO:0000313" key="8">
    <source>
        <dbReference type="Proteomes" id="UP000283509"/>
    </source>
</evidence>
<keyword evidence="8" id="KW-1185">Reference proteome</keyword>
<evidence type="ECO:0000256" key="6">
    <source>
        <dbReference type="SAM" id="Phobius"/>
    </source>
</evidence>
<accession>A0A423U3L7</accession>
<evidence type="ECO:0000313" key="7">
    <source>
        <dbReference type="EMBL" id="ROT83289.1"/>
    </source>
</evidence>
<name>A0A423U3L7_PENVA</name>
<dbReference type="GO" id="GO:0022857">
    <property type="term" value="F:transmembrane transporter activity"/>
    <property type="evidence" value="ECO:0007669"/>
    <property type="project" value="InterPro"/>
</dbReference>
<evidence type="ECO:0000256" key="3">
    <source>
        <dbReference type="ARBA" id="ARBA00022692"/>
    </source>
</evidence>
<evidence type="ECO:0000256" key="2">
    <source>
        <dbReference type="ARBA" id="ARBA00022448"/>
    </source>
</evidence>
<comment type="caution">
    <text evidence="7">The sequence shown here is derived from an EMBL/GenBank/DDBJ whole genome shotgun (WGS) entry which is preliminary data.</text>
</comment>
<feature type="transmembrane region" description="Helical" evidence="6">
    <location>
        <begin position="376"/>
        <end position="397"/>
    </location>
</feature>
<proteinExistence type="predicted"/>
<feature type="transmembrane region" description="Helical" evidence="6">
    <location>
        <begin position="7"/>
        <end position="26"/>
    </location>
</feature>
<feature type="transmembrane region" description="Helical" evidence="6">
    <location>
        <begin position="138"/>
        <end position="157"/>
    </location>
</feature>
<dbReference type="OrthoDB" id="410267at2759"/>
<reference evidence="7 8" key="1">
    <citation type="submission" date="2018-04" db="EMBL/GenBank/DDBJ databases">
        <authorList>
            <person name="Zhang X."/>
            <person name="Yuan J."/>
            <person name="Li F."/>
            <person name="Xiang J."/>
        </authorList>
    </citation>
    <scope>NUCLEOTIDE SEQUENCE [LARGE SCALE GENOMIC DNA]</scope>
    <source>
        <tissue evidence="7">Muscle</tissue>
    </source>
</reference>
<dbReference type="GO" id="GO:0016020">
    <property type="term" value="C:membrane"/>
    <property type="evidence" value="ECO:0007669"/>
    <property type="project" value="UniProtKB-SubCell"/>
</dbReference>
<dbReference type="PANTHER" id="PTHR43385:SF1">
    <property type="entry name" value="RIBOFLAVIN TRANSPORTER RIBJ"/>
    <property type="match status" value="1"/>
</dbReference>
<dbReference type="Gene3D" id="1.20.1250.20">
    <property type="entry name" value="MFS general substrate transporter like domains"/>
    <property type="match status" value="1"/>
</dbReference>
<feature type="transmembrane region" description="Helical" evidence="6">
    <location>
        <begin position="78"/>
        <end position="96"/>
    </location>
</feature>
<sequence>MCSKGIAAVIGGILIHLTLGNLYSFGNMMTYMASYMHVRVDSSIDYGNFIWVNSITTAAQGCFMVFGGLLEKKVGPKITCFVGCTLLSAGIMLTHYTIEVSLFAVTMTYGLLSGLGISLSYVTPLACGMKWYPDRKGFINGMIVAGFGLGALGSTNFQTMYLNPDNLPPEKDGYFKDPELLNRVPGVFIALGVIFLVMQYIGCFLLSKPRNDHQWCQQQEDESLLVSSEIENMAERMPVSTALLTDRDLKPMEIIKNKTFYLFWLIYFFNTIAIGYINAMYKSFGLTFISDDHFLAVIGSLAAIFNAVGRCLLSFSLLSVLSLLSGSASCSNHFRSLSPPYSLCCPLLSPSLSYYSLVFSSLVSLYLVIASRALELVPSVFSLSLSLSEFILSLLTLSSD</sequence>
<feature type="transmembrane region" description="Helical" evidence="6">
    <location>
        <begin position="184"/>
        <end position="206"/>
    </location>
</feature>
<feature type="transmembrane region" description="Helical" evidence="6">
    <location>
        <begin position="347"/>
        <end position="370"/>
    </location>
</feature>
<dbReference type="Pfam" id="PF07690">
    <property type="entry name" value="MFS_1"/>
    <property type="match status" value="1"/>
</dbReference>
<comment type="subcellular location">
    <subcellularLocation>
        <location evidence="1">Membrane</location>
        <topology evidence="1">Multi-pass membrane protein</topology>
    </subcellularLocation>
</comment>
<keyword evidence="2" id="KW-0813">Transport</keyword>
<dbReference type="InterPro" id="IPR052983">
    <property type="entry name" value="MFS_Riboflavin_Transporter"/>
</dbReference>
<dbReference type="SUPFAM" id="SSF103473">
    <property type="entry name" value="MFS general substrate transporter"/>
    <property type="match status" value="1"/>
</dbReference>
<dbReference type="AlphaFoldDB" id="A0A423U3L7"/>
<dbReference type="PANTHER" id="PTHR43385">
    <property type="entry name" value="RIBOFLAVIN TRANSPORTER RIBJ"/>
    <property type="match status" value="1"/>
</dbReference>
<evidence type="ECO:0000256" key="5">
    <source>
        <dbReference type="ARBA" id="ARBA00023136"/>
    </source>
</evidence>
<organism evidence="7 8">
    <name type="scientific">Penaeus vannamei</name>
    <name type="common">Whiteleg shrimp</name>
    <name type="synonym">Litopenaeus vannamei</name>
    <dbReference type="NCBI Taxonomy" id="6689"/>
    <lineage>
        <taxon>Eukaryota</taxon>
        <taxon>Metazoa</taxon>
        <taxon>Ecdysozoa</taxon>
        <taxon>Arthropoda</taxon>
        <taxon>Crustacea</taxon>
        <taxon>Multicrustacea</taxon>
        <taxon>Malacostraca</taxon>
        <taxon>Eumalacostraca</taxon>
        <taxon>Eucarida</taxon>
        <taxon>Decapoda</taxon>
        <taxon>Dendrobranchiata</taxon>
        <taxon>Penaeoidea</taxon>
        <taxon>Penaeidae</taxon>
        <taxon>Penaeus</taxon>
    </lineage>
</organism>
<feature type="transmembrane region" description="Helical" evidence="6">
    <location>
        <begin position="260"/>
        <end position="281"/>
    </location>
</feature>
<evidence type="ECO:0000256" key="4">
    <source>
        <dbReference type="ARBA" id="ARBA00022989"/>
    </source>
</evidence>
<feature type="transmembrane region" description="Helical" evidence="6">
    <location>
        <begin position="46"/>
        <end position="66"/>
    </location>
</feature>
<dbReference type="EMBL" id="QCYY01000704">
    <property type="protein sequence ID" value="ROT83289.1"/>
    <property type="molecule type" value="Genomic_DNA"/>
</dbReference>
<evidence type="ECO:0008006" key="9">
    <source>
        <dbReference type="Google" id="ProtNLM"/>
    </source>
</evidence>
<gene>
    <name evidence="7" type="ORF">C7M84_023524</name>
</gene>
<keyword evidence="4 6" id="KW-1133">Transmembrane helix</keyword>